<sequence length="133" mass="14510">MHRWWPACAGGRTEAAAGRHGNETVRSIQSVPTPPAPDCSRGAVKYVQKASPRLFRELSEVIARGPLGRDLPCVQAKEQPSSLRIRASVPPAAFLSSRGRCAGPQLRSLYLHLTASWQPGVDISQKRRTDQSV</sequence>
<dbReference type="Proteomes" id="UP001066276">
    <property type="component" value="Chromosome 3_2"/>
</dbReference>
<gene>
    <name evidence="1" type="ORF">NDU88_004322</name>
</gene>
<comment type="caution">
    <text evidence="1">The sequence shown here is derived from an EMBL/GenBank/DDBJ whole genome shotgun (WGS) entry which is preliminary data.</text>
</comment>
<dbReference type="EMBL" id="JANPWB010000006">
    <property type="protein sequence ID" value="KAJ1179086.1"/>
    <property type="molecule type" value="Genomic_DNA"/>
</dbReference>
<proteinExistence type="predicted"/>
<reference evidence="1" key="1">
    <citation type="journal article" date="2022" name="bioRxiv">
        <title>Sequencing and chromosome-scale assembly of the giantPleurodeles waltlgenome.</title>
        <authorList>
            <person name="Brown T."/>
            <person name="Elewa A."/>
            <person name="Iarovenko S."/>
            <person name="Subramanian E."/>
            <person name="Araus A.J."/>
            <person name="Petzold A."/>
            <person name="Susuki M."/>
            <person name="Suzuki K.-i.T."/>
            <person name="Hayashi T."/>
            <person name="Toyoda A."/>
            <person name="Oliveira C."/>
            <person name="Osipova E."/>
            <person name="Leigh N.D."/>
            <person name="Simon A."/>
            <person name="Yun M.H."/>
        </authorList>
    </citation>
    <scope>NUCLEOTIDE SEQUENCE</scope>
    <source>
        <strain evidence="1">20211129_DDA</strain>
        <tissue evidence="1">Liver</tissue>
    </source>
</reference>
<evidence type="ECO:0000313" key="1">
    <source>
        <dbReference type="EMBL" id="KAJ1179086.1"/>
    </source>
</evidence>
<dbReference type="AlphaFoldDB" id="A0AAV7TRJ2"/>
<accession>A0AAV7TRJ2</accession>
<evidence type="ECO:0000313" key="2">
    <source>
        <dbReference type="Proteomes" id="UP001066276"/>
    </source>
</evidence>
<name>A0AAV7TRJ2_PLEWA</name>
<organism evidence="1 2">
    <name type="scientific">Pleurodeles waltl</name>
    <name type="common">Iberian ribbed newt</name>
    <dbReference type="NCBI Taxonomy" id="8319"/>
    <lineage>
        <taxon>Eukaryota</taxon>
        <taxon>Metazoa</taxon>
        <taxon>Chordata</taxon>
        <taxon>Craniata</taxon>
        <taxon>Vertebrata</taxon>
        <taxon>Euteleostomi</taxon>
        <taxon>Amphibia</taxon>
        <taxon>Batrachia</taxon>
        <taxon>Caudata</taxon>
        <taxon>Salamandroidea</taxon>
        <taxon>Salamandridae</taxon>
        <taxon>Pleurodelinae</taxon>
        <taxon>Pleurodeles</taxon>
    </lineage>
</organism>
<keyword evidence="2" id="KW-1185">Reference proteome</keyword>
<protein>
    <submittedName>
        <fullName evidence="1">Uncharacterized protein</fullName>
    </submittedName>
</protein>